<dbReference type="InterPro" id="IPR013783">
    <property type="entry name" value="Ig-like_fold"/>
</dbReference>
<accession>A0A1X7VCD7</accession>
<dbReference type="InterPro" id="IPR003961">
    <property type="entry name" value="FN3_dom"/>
</dbReference>
<dbReference type="SMART" id="SM00060">
    <property type="entry name" value="FN3"/>
    <property type="match status" value="2"/>
</dbReference>
<keyword evidence="1" id="KW-0812">Transmembrane</keyword>
<name>A0A1X7VCD7_AMPQE</name>
<evidence type="ECO:0000313" key="4">
    <source>
        <dbReference type="EnsemblMetazoa" id="Aqu2.1.37691_001"/>
    </source>
</evidence>
<feature type="signal peptide" evidence="2">
    <location>
        <begin position="1"/>
        <end position="20"/>
    </location>
</feature>
<evidence type="ECO:0000256" key="2">
    <source>
        <dbReference type="SAM" id="SignalP"/>
    </source>
</evidence>
<proteinExistence type="predicted"/>
<protein>
    <recommendedName>
        <fullName evidence="3">Fibronectin type-III domain-containing protein</fullName>
    </recommendedName>
</protein>
<evidence type="ECO:0000256" key="1">
    <source>
        <dbReference type="SAM" id="Phobius"/>
    </source>
</evidence>
<keyword evidence="1" id="KW-1133">Transmembrane helix</keyword>
<feature type="domain" description="Fibronectin type-III" evidence="3">
    <location>
        <begin position="133"/>
        <end position="221"/>
    </location>
</feature>
<dbReference type="InParanoid" id="A0A1X7VCD7"/>
<keyword evidence="1" id="KW-0472">Membrane</keyword>
<reference evidence="4" key="1">
    <citation type="submission" date="2017-05" db="UniProtKB">
        <authorList>
            <consortium name="EnsemblMetazoa"/>
        </authorList>
    </citation>
    <scope>IDENTIFICATION</scope>
</reference>
<dbReference type="PROSITE" id="PS50853">
    <property type="entry name" value="FN3"/>
    <property type="match status" value="1"/>
</dbReference>
<evidence type="ECO:0000259" key="3">
    <source>
        <dbReference type="PROSITE" id="PS50853"/>
    </source>
</evidence>
<dbReference type="InterPro" id="IPR036116">
    <property type="entry name" value="FN3_sf"/>
</dbReference>
<feature type="chain" id="PRO_5012237053" description="Fibronectin type-III domain-containing protein" evidence="2">
    <location>
        <begin position="21"/>
        <end position="449"/>
    </location>
</feature>
<sequence length="449" mass="48250">MATGIYWCFVLTGSFTLVVSLQFSQTVPNAGTVPCPGDRVELTCITDTGAVFWRAQNNAGTRELTSTGQSVMEGNFLLSVIAVNGNMVTSTATIESVNISLNGTTIGCSDEFNGMTDSSVYLHINVTGPPLLPVNNITVKLMTNSALAINWTEPQQCINHYIITITSNNTNTESSTVNTSSATINIIIGTNYSFIIIPIDTIGREGPPSSLIQYIWNVPAQVVNISWYQISTDSVTIWWNNNEDTTTLRPPIDYNVTDTNTTITELSPINEYYTVTITPVNVIGYGLSVTVNVSITATTSSITNIIMSTTEFITTQDRSLVMTTVTETQLITTTETIISSYIESYASCNTTGTTQSTDVGSISVAIAVPITGLLTGLITAIITSIIVCLIMKKRGTTIQNKTPVGGGGDAAVIGPIYDLPTINTEQQEQIIDTKLNTAYGQTEKNQESL</sequence>
<organism evidence="4">
    <name type="scientific">Amphimedon queenslandica</name>
    <name type="common">Sponge</name>
    <dbReference type="NCBI Taxonomy" id="400682"/>
    <lineage>
        <taxon>Eukaryota</taxon>
        <taxon>Metazoa</taxon>
        <taxon>Porifera</taxon>
        <taxon>Demospongiae</taxon>
        <taxon>Heteroscleromorpha</taxon>
        <taxon>Haplosclerida</taxon>
        <taxon>Niphatidae</taxon>
        <taxon>Amphimedon</taxon>
    </lineage>
</organism>
<dbReference type="CDD" id="cd00063">
    <property type="entry name" value="FN3"/>
    <property type="match status" value="1"/>
</dbReference>
<feature type="transmembrane region" description="Helical" evidence="1">
    <location>
        <begin position="364"/>
        <end position="391"/>
    </location>
</feature>
<dbReference type="Gene3D" id="2.60.40.10">
    <property type="entry name" value="Immunoglobulins"/>
    <property type="match status" value="1"/>
</dbReference>
<dbReference type="AlphaFoldDB" id="A0A1X7VCD7"/>
<dbReference type="EnsemblMetazoa" id="Aqu2.1.37691_001">
    <property type="protein sequence ID" value="Aqu2.1.37691_001"/>
    <property type="gene ID" value="Aqu2.1.37691"/>
</dbReference>
<keyword evidence="2" id="KW-0732">Signal</keyword>
<dbReference type="SUPFAM" id="SSF49265">
    <property type="entry name" value="Fibronectin type III"/>
    <property type="match status" value="2"/>
</dbReference>